<sequence>MQRLAPLPTLRIRVVPHPFVSAEVATRCAALRAEKGFVPLDALFADLPEHADDVEAIRRAATLARIFNASFETRRRIIAAARAGDDDAASLFSWMEIQAIPSAPCTAITERRAQELEADLLADPADFLTRAERPYPYSANHLHWSFDPEWITRLLTLGRQRFEQFASERRSDTAILVGNGPSLNRTDLSRLDGQDIFISNYATRHPILSPLARGVAVSNYFVAEQAPEDFFDLGKWRVLPAGLSHVLEDDPKTIWLNALGGPLFFSDEPTERIAWHATVSFFWLQVLLGAGYRRVLLIGMDNTYHQPEAATEGTLLHQIDEDRNHFDPNYFRGKYWQAADTGHMTRVFIEADRAYRAKGAQIVNCTEGGALEVFRRSTLAAELSAIDA</sequence>
<name>A0ABW7IAD2_9RHOB</name>
<gene>
    <name evidence="1" type="ORF">ACGRVM_14515</name>
</gene>
<keyword evidence="2" id="KW-1185">Reference proteome</keyword>
<accession>A0ABW7IAD2</accession>
<evidence type="ECO:0000313" key="2">
    <source>
        <dbReference type="Proteomes" id="UP001607157"/>
    </source>
</evidence>
<organism evidence="1 2">
    <name type="scientific">Roseovarius aquimarinus</name>
    <dbReference type="NCBI Taxonomy" id="1229156"/>
    <lineage>
        <taxon>Bacteria</taxon>
        <taxon>Pseudomonadati</taxon>
        <taxon>Pseudomonadota</taxon>
        <taxon>Alphaproteobacteria</taxon>
        <taxon>Rhodobacterales</taxon>
        <taxon>Roseobacteraceae</taxon>
        <taxon>Roseovarius</taxon>
    </lineage>
</organism>
<proteinExistence type="predicted"/>
<dbReference type="EMBL" id="JBIHMM010000004">
    <property type="protein sequence ID" value="MFH0255116.1"/>
    <property type="molecule type" value="Genomic_DNA"/>
</dbReference>
<evidence type="ECO:0000313" key="1">
    <source>
        <dbReference type="EMBL" id="MFH0255116.1"/>
    </source>
</evidence>
<dbReference type="Proteomes" id="UP001607157">
    <property type="component" value="Unassembled WGS sequence"/>
</dbReference>
<evidence type="ECO:0008006" key="3">
    <source>
        <dbReference type="Google" id="ProtNLM"/>
    </source>
</evidence>
<protein>
    <recommendedName>
        <fullName evidence="3">DUF115 domain-containing protein</fullName>
    </recommendedName>
</protein>
<dbReference type="RefSeq" id="WP_377172518.1">
    <property type="nucleotide sequence ID" value="NZ_JBHTJC010000004.1"/>
</dbReference>
<comment type="caution">
    <text evidence="1">The sequence shown here is derived from an EMBL/GenBank/DDBJ whole genome shotgun (WGS) entry which is preliminary data.</text>
</comment>
<reference evidence="1 2" key="1">
    <citation type="submission" date="2024-10" db="EMBL/GenBank/DDBJ databases">
        <authorList>
            <person name="Yang X.-N."/>
        </authorList>
    </citation>
    <scope>NUCLEOTIDE SEQUENCE [LARGE SCALE GENOMIC DNA]</scope>
    <source>
        <strain evidence="1 2">CAU 1059</strain>
    </source>
</reference>